<dbReference type="SUPFAM" id="SSF48371">
    <property type="entry name" value="ARM repeat"/>
    <property type="match status" value="1"/>
</dbReference>
<feature type="region of interest" description="Disordered" evidence="1">
    <location>
        <begin position="647"/>
        <end position="673"/>
    </location>
</feature>
<dbReference type="Gene3D" id="3.40.50.10140">
    <property type="entry name" value="Toll/interleukin-1 receptor homology (TIR) domain"/>
    <property type="match status" value="1"/>
</dbReference>
<accession>A0A815C1X3</accession>
<dbReference type="SUPFAM" id="SSF52200">
    <property type="entry name" value="Toll/Interleukin receptor TIR domain"/>
    <property type="match status" value="1"/>
</dbReference>
<dbReference type="PANTHER" id="PTHR46270:SF2">
    <property type="entry name" value="TIR DOMAIN-CONTAINING PROTEIN"/>
    <property type="match status" value="1"/>
</dbReference>
<dbReference type="SMART" id="SM00255">
    <property type="entry name" value="TIR"/>
    <property type="match status" value="1"/>
</dbReference>
<feature type="domain" description="TIR" evidence="2">
    <location>
        <begin position="508"/>
        <end position="634"/>
    </location>
</feature>
<gene>
    <name evidence="3" type="ORF">XAT740_LOCUS27488</name>
</gene>
<dbReference type="InterPro" id="IPR035897">
    <property type="entry name" value="Toll_tir_struct_dom_sf"/>
</dbReference>
<reference evidence="3" key="1">
    <citation type="submission" date="2021-02" db="EMBL/GenBank/DDBJ databases">
        <authorList>
            <person name="Nowell W R."/>
        </authorList>
    </citation>
    <scope>NUCLEOTIDE SEQUENCE</scope>
</reference>
<dbReference type="Pfam" id="PF13676">
    <property type="entry name" value="TIR_2"/>
    <property type="match status" value="1"/>
</dbReference>
<dbReference type="InterPro" id="IPR011989">
    <property type="entry name" value="ARM-like"/>
</dbReference>
<evidence type="ECO:0000313" key="3">
    <source>
        <dbReference type="EMBL" id="CAF1274693.1"/>
    </source>
</evidence>
<evidence type="ECO:0000259" key="2">
    <source>
        <dbReference type="PROSITE" id="PS50104"/>
    </source>
</evidence>
<dbReference type="InterPro" id="IPR000157">
    <property type="entry name" value="TIR_dom"/>
</dbReference>
<evidence type="ECO:0000313" key="4">
    <source>
        <dbReference type="Proteomes" id="UP000663828"/>
    </source>
</evidence>
<name>A0A815C1X3_ADIRI</name>
<dbReference type="InterPro" id="IPR016024">
    <property type="entry name" value="ARM-type_fold"/>
</dbReference>
<protein>
    <recommendedName>
        <fullName evidence="2">TIR domain-containing protein</fullName>
    </recommendedName>
</protein>
<comment type="caution">
    <text evidence="3">The sequence shown here is derived from an EMBL/GenBank/DDBJ whole genome shotgun (WGS) entry which is preliminary data.</text>
</comment>
<dbReference type="Proteomes" id="UP000663828">
    <property type="component" value="Unassembled WGS sequence"/>
</dbReference>
<organism evidence="3 4">
    <name type="scientific">Adineta ricciae</name>
    <name type="common">Rotifer</name>
    <dbReference type="NCBI Taxonomy" id="249248"/>
    <lineage>
        <taxon>Eukaryota</taxon>
        <taxon>Metazoa</taxon>
        <taxon>Spiralia</taxon>
        <taxon>Gnathifera</taxon>
        <taxon>Rotifera</taxon>
        <taxon>Eurotatoria</taxon>
        <taxon>Bdelloidea</taxon>
        <taxon>Adinetida</taxon>
        <taxon>Adinetidae</taxon>
        <taxon>Adineta</taxon>
    </lineage>
</organism>
<dbReference type="InterPro" id="IPR013761">
    <property type="entry name" value="SAM/pointed_sf"/>
</dbReference>
<evidence type="ECO:0000256" key="1">
    <source>
        <dbReference type="SAM" id="MobiDB-lite"/>
    </source>
</evidence>
<dbReference type="Gene3D" id="1.25.10.10">
    <property type="entry name" value="Leucine-rich Repeat Variant"/>
    <property type="match status" value="1"/>
</dbReference>
<keyword evidence="4" id="KW-1185">Reference proteome</keyword>
<dbReference type="AlphaFoldDB" id="A0A815C1X3"/>
<dbReference type="PROSITE" id="PS50104">
    <property type="entry name" value="TIR"/>
    <property type="match status" value="1"/>
</dbReference>
<dbReference type="SUPFAM" id="SSF47769">
    <property type="entry name" value="SAM/Pointed domain"/>
    <property type="match status" value="1"/>
</dbReference>
<dbReference type="EMBL" id="CAJNOR010002298">
    <property type="protein sequence ID" value="CAF1274693.1"/>
    <property type="molecule type" value="Genomic_DNA"/>
</dbReference>
<dbReference type="PANTHER" id="PTHR46270">
    <property type="entry name" value="ARMADILLO-TYPE FOLD-RELATED"/>
    <property type="match status" value="1"/>
</dbReference>
<proteinExistence type="predicted"/>
<dbReference type="GO" id="GO:0007165">
    <property type="term" value="P:signal transduction"/>
    <property type="evidence" value="ECO:0007669"/>
    <property type="project" value="InterPro"/>
</dbReference>
<sequence length="790" mass="91581">MSELIAQSCAKLEEWKENGQFYQTDDSILNDIITELERLQSSNATSFRREMNKVTKLLSEKIIYLNESILTVFMDDFLQLLKQWRESQNFQVSYDSETCENLCSIFTDSNYSHYSQNESFIEEFKQCLLAIARLGQVMYTHSNMKVISSLFINYTIIDSHNKGYLIINSPFEDAIFKCLFAPYTAEVVTQLKASAKSGERSSAERFVFDGLFDFLMLMDRDRLEKQAWIVRKHLLPSVCELVKGYASEGERWSESAIRMLEEATVLFLYYVQMTETSDQDLDVQISLVDTAIKILPGNCRSMEFHKHCMQYVYLGTQNDKILDHLKSEKLTPTMLKLLTKYENESDIQFNIYRILAAIMTEDDIKRLADPEKIARVFLDCLRGIMHDSVWIVRLKNLLASLKTLLQHDQIRDEIYKQSGISLFIQCATSSQNDPLVQQRALENLLIMSFNKNVQKELKENTDFLEYIKNMSENSTNVDLQRASESLFWLLTKEETSESSHSTDQSSKTTYDIMISYCHKDKDLCFQLYDRLQEDNFRVWIDRDQMHGTPLEAMSNAIESSEFVLVCMSDGYKQSGYCKMEAYYAVERQCLIIPLVVKAQYRPDGWLGIVVTGRMRVDFPKYGFEDAYQKLIVEINRTRAEKKANLKPNLTGMHHEAPSKNTPPINEEKTKPQSTYQAKADHRLPSNIEQWTVDDVQQFLLKQHLESLLPICSQMTGTRLLAMYKMCLVNSPLMFQSLNNELVMSNTKEKRQMLTLSEYLQFLEETKAFVPALIEKSDPTTVPRSALCVIL</sequence>